<dbReference type="EMBL" id="JAFEJS010000018">
    <property type="protein sequence ID" value="MBT1173863.1"/>
    <property type="molecule type" value="Genomic_DNA"/>
</dbReference>
<sequence>MLFVDKHASHAPEAFVRAVDEQRRTRSLQGMDAGTDPQTLWDRLDGAARQAVLDRLLREQGHLCVYCERPIGLPGGRLGAHVEHYVPRHPSRAEYPELEWKNDGPAPRSPQADAESVDYANLFAACTNETVNDATPLTCDKLRGSRRMSLDPRSRRSLRRLVYRTNGRVEAKDPDDAAVWNDIGRDDARPGLLNLNAAHLRNARRAALRQLMARLMASGDRRTIDRACEREIRDLLAEKDPREPFLEAKLYVLSKRPGIRGRFGDAYPA</sequence>
<protein>
    <recommendedName>
        <fullName evidence="3">TIGR02646 family protein</fullName>
    </recommendedName>
</protein>
<evidence type="ECO:0000313" key="2">
    <source>
        <dbReference type="Proteomes" id="UP000773064"/>
    </source>
</evidence>
<evidence type="ECO:0000313" key="1">
    <source>
        <dbReference type="EMBL" id="MBT1173863.1"/>
    </source>
</evidence>
<gene>
    <name evidence="1" type="ORF">JS528_11085</name>
</gene>
<dbReference type="Proteomes" id="UP000773064">
    <property type="component" value="Unassembled WGS sequence"/>
</dbReference>
<organism evidence="1 2">
    <name type="scientific">Bifidobacterium santillanense</name>
    <dbReference type="NCBI Taxonomy" id="2809028"/>
    <lineage>
        <taxon>Bacteria</taxon>
        <taxon>Bacillati</taxon>
        <taxon>Actinomycetota</taxon>
        <taxon>Actinomycetes</taxon>
        <taxon>Bifidobacteriales</taxon>
        <taxon>Bifidobacteriaceae</taxon>
        <taxon>Bifidobacterium</taxon>
    </lineage>
</organism>
<evidence type="ECO:0008006" key="3">
    <source>
        <dbReference type="Google" id="ProtNLM"/>
    </source>
</evidence>
<name>A0ABS5UTM9_9BIFI</name>
<dbReference type="RefSeq" id="WP_214359098.1">
    <property type="nucleotide sequence ID" value="NZ_JAFEJS010000018.1"/>
</dbReference>
<keyword evidence="2" id="KW-1185">Reference proteome</keyword>
<comment type="caution">
    <text evidence="1">The sequence shown here is derived from an EMBL/GenBank/DDBJ whole genome shotgun (WGS) entry which is preliminary data.</text>
</comment>
<proteinExistence type="predicted"/>
<accession>A0ABS5UTM9</accession>
<reference evidence="1 2" key="1">
    <citation type="journal article" date="2021" name="Environ. Microbiol.">
        <title>Genetic insights into the dark matter of the mammalian gut microbiota through targeted genome reconstruction.</title>
        <authorList>
            <person name="Lugli G.A."/>
            <person name="Alessandri G."/>
            <person name="Milani C."/>
            <person name="Viappiani A."/>
            <person name="Fontana F."/>
            <person name="Tarracchini C."/>
            <person name="Mancabelli L."/>
            <person name="Argentini C."/>
            <person name="Ruiz L."/>
            <person name="Margolles A."/>
            <person name="van Sinderen D."/>
            <person name="Turroni F."/>
            <person name="Ventura M."/>
        </authorList>
    </citation>
    <scope>NUCLEOTIDE SEQUENCE [LARGE SCALE GENOMIC DNA]</scope>
    <source>
        <strain evidence="1 2">MA2</strain>
    </source>
</reference>